<accession>A0A9N9N7U8</accession>
<sequence>MPIQSVNITVTQTNINFSRSLSNFVDLELDDSASQELSSEFLEKINENNNINRLLYTLDEVQELIAKQFQDIEDSDELVKLIFEIELDSKLIESVFLNQEFQFDIQDPKAIKK</sequence>
<feature type="non-terminal residue" evidence="1">
    <location>
        <position position="113"/>
    </location>
</feature>
<dbReference type="OrthoDB" id="2440775at2759"/>
<reference evidence="1" key="1">
    <citation type="submission" date="2021-06" db="EMBL/GenBank/DDBJ databases">
        <authorList>
            <person name="Kallberg Y."/>
            <person name="Tangrot J."/>
            <person name="Rosling A."/>
        </authorList>
    </citation>
    <scope>NUCLEOTIDE SEQUENCE</scope>
    <source>
        <strain evidence="1">IN212</strain>
    </source>
</reference>
<evidence type="ECO:0000313" key="1">
    <source>
        <dbReference type="EMBL" id="CAG8711702.1"/>
    </source>
</evidence>
<evidence type="ECO:0000313" key="2">
    <source>
        <dbReference type="Proteomes" id="UP000789396"/>
    </source>
</evidence>
<name>A0A9N9N7U8_9GLOM</name>
<comment type="caution">
    <text evidence="1">The sequence shown here is derived from an EMBL/GenBank/DDBJ whole genome shotgun (WGS) entry which is preliminary data.</text>
</comment>
<organism evidence="1 2">
    <name type="scientific">Racocetra fulgida</name>
    <dbReference type="NCBI Taxonomy" id="60492"/>
    <lineage>
        <taxon>Eukaryota</taxon>
        <taxon>Fungi</taxon>
        <taxon>Fungi incertae sedis</taxon>
        <taxon>Mucoromycota</taxon>
        <taxon>Glomeromycotina</taxon>
        <taxon>Glomeromycetes</taxon>
        <taxon>Diversisporales</taxon>
        <taxon>Gigasporaceae</taxon>
        <taxon>Racocetra</taxon>
    </lineage>
</organism>
<protein>
    <submittedName>
        <fullName evidence="1">18815_t:CDS:1</fullName>
    </submittedName>
</protein>
<gene>
    <name evidence="1" type="ORF">RFULGI_LOCUS10890</name>
</gene>
<dbReference type="EMBL" id="CAJVPZ010022464">
    <property type="protein sequence ID" value="CAG8711702.1"/>
    <property type="molecule type" value="Genomic_DNA"/>
</dbReference>
<dbReference type="AlphaFoldDB" id="A0A9N9N7U8"/>
<keyword evidence="2" id="KW-1185">Reference proteome</keyword>
<proteinExistence type="predicted"/>
<dbReference type="Proteomes" id="UP000789396">
    <property type="component" value="Unassembled WGS sequence"/>
</dbReference>